<keyword evidence="3" id="KW-1185">Reference proteome</keyword>
<sequence length="208" mass="23297">MPTTAQELSGRDLDRLTCMRARGAQPILVGLTAKPHPAPHSQSERSSPALFRAQRKEESSSGKKRGEEKEFSSGKPQFLIQLTCACSESASLRFPDEAAIPSPKTTSQQRLQNKQQDELPFPRRPSAIGEEQTLITREEREKKRREDVAIPRASLKRRRSNKCATQHTSQSAVPYKTVPKKPVPSNAMGADEVAMKKELRQRQGRRKG</sequence>
<evidence type="ECO:0000313" key="2">
    <source>
        <dbReference type="EMBL" id="KAK8177978.1"/>
    </source>
</evidence>
<proteinExistence type="predicted"/>
<evidence type="ECO:0000256" key="1">
    <source>
        <dbReference type="SAM" id="MobiDB-lite"/>
    </source>
</evidence>
<feature type="region of interest" description="Disordered" evidence="1">
    <location>
        <begin position="29"/>
        <end position="74"/>
    </location>
</feature>
<dbReference type="Proteomes" id="UP001456524">
    <property type="component" value="Unassembled WGS sequence"/>
</dbReference>
<feature type="compositionally biased region" description="Polar residues" evidence="1">
    <location>
        <begin position="162"/>
        <end position="172"/>
    </location>
</feature>
<comment type="caution">
    <text evidence="2">The sequence shown here is derived from an EMBL/GenBank/DDBJ whole genome shotgun (WGS) entry which is preliminary data.</text>
</comment>
<dbReference type="EMBL" id="JBBWUH010000001">
    <property type="protein sequence ID" value="KAK8177978.1"/>
    <property type="molecule type" value="Genomic_DNA"/>
</dbReference>
<feature type="compositionally biased region" description="Polar residues" evidence="1">
    <location>
        <begin position="103"/>
        <end position="114"/>
    </location>
</feature>
<name>A0ABR1Y7V7_9PEZI</name>
<protein>
    <submittedName>
        <fullName evidence="2">Uncharacterized protein</fullName>
    </submittedName>
</protein>
<feature type="compositionally biased region" description="Basic and acidic residues" evidence="1">
    <location>
        <begin position="136"/>
        <end position="149"/>
    </location>
</feature>
<reference evidence="2 3" key="1">
    <citation type="journal article" date="2022" name="G3 (Bethesda)">
        <title>Enemy or ally: a genomic approach to elucidate the lifestyle of Phyllosticta citrichinaensis.</title>
        <authorList>
            <person name="Buijs V.A."/>
            <person name="Groenewald J.Z."/>
            <person name="Haridas S."/>
            <person name="LaButti K.M."/>
            <person name="Lipzen A."/>
            <person name="Martin F.M."/>
            <person name="Barry K."/>
            <person name="Grigoriev I.V."/>
            <person name="Crous P.W."/>
            <person name="Seidl M.F."/>
        </authorList>
    </citation>
    <scope>NUCLEOTIDE SEQUENCE [LARGE SCALE GENOMIC DNA]</scope>
    <source>
        <strain evidence="2 3">CBS 129764</strain>
    </source>
</reference>
<feature type="region of interest" description="Disordered" evidence="1">
    <location>
        <begin position="95"/>
        <end position="208"/>
    </location>
</feature>
<evidence type="ECO:0000313" key="3">
    <source>
        <dbReference type="Proteomes" id="UP001456524"/>
    </source>
</evidence>
<feature type="compositionally biased region" description="Basic and acidic residues" evidence="1">
    <location>
        <begin position="54"/>
        <end position="72"/>
    </location>
</feature>
<gene>
    <name evidence="2" type="ORF">IWX90DRAFT_39192</name>
</gene>
<accession>A0ABR1Y7V7</accession>
<organism evidence="2 3">
    <name type="scientific">Phyllosticta citrichinensis</name>
    <dbReference type="NCBI Taxonomy" id="1130410"/>
    <lineage>
        <taxon>Eukaryota</taxon>
        <taxon>Fungi</taxon>
        <taxon>Dikarya</taxon>
        <taxon>Ascomycota</taxon>
        <taxon>Pezizomycotina</taxon>
        <taxon>Dothideomycetes</taxon>
        <taxon>Dothideomycetes incertae sedis</taxon>
        <taxon>Botryosphaeriales</taxon>
        <taxon>Phyllostictaceae</taxon>
        <taxon>Phyllosticta</taxon>
    </lineage>
</organism>